<keyword evidence="2" id="KW-1185">Reference proteome</keyword>
<gene>
    <name evidence="1" type="ORF">J2S74_005091</name>
</gene>
<accession>A0ABU0A2A6</accession>
<evidence type="ECO:0000313" key="1">
    <source>
        <dbReference type="EMBL" id="MDQ0257629.1"/>
    </source>
</evidence>
<proteinExistence type="predicted"/>
<evidence type="ECO:0000313" key="2">
    <source>
        <dbReference type="Proteomes" id="UP001230005"/>
    </source>
</evidence>
<protein>
    <submittedName>
        <fullName evidence="1">Uncharacterized protein</fullName>
    </submittedName>
</protein>
<comment type="caution">
    <text evidence="1">The sequence shown here is derived from an EMBL/GenBank/DDBJ whole genome shotgun (WGS) entry which is preliminary data.</text>
</comment>
<organism evidence="1 2">
    <name type="scientific">Evansella vedderi</name>
    <dbReference type="NCBI Taxonomy" id="38282"/>
    <lineage>
        <taxon>Bacteria</taxon>
        <taxon>Bacillati</taxon>
        <taxon>Bacillota</taxon>
        <taxon>Bacilli</taxon>
        <taxon>Bacillales</taxon>
        <taxon>Bacillaceae</taxon>
        <taxon>Evansella</taxon>
    </lineage>
</organism>
<sequence>MPVAYPSKKYCLKQHDLVRRVIAGAIYVKKAIKKEEAGT</sequence>
<dbReference type="EMBL" id="JAUSUG010000031">
    <property type="protein sequence ID" value="MDQ0257629.1"/>
    <property type="molecule type" value="Genomic_DNA"/>
</dbReference>
<name>A0ABU0A2A6_9BACI</name>
<reference evidence="1 2" key="1">
    <citation type="submission" date="2023-07" db="EMBL/GenBank/DDBJ databases">
        <title>Genomic Encyclopedia of Type Strains, Phase IV (KMG-IV): sequencing the most valuable type-strain genomes for metagenomic binning, comparative biology and taxonomic classification.</title>
        <authorList>
            <person name="Goeker M."/>
        </authorList>
    </citation>
    <scope>NUCLEOTIDE SEQUENCE [LARGE SCALE GENOMIC DNA]</scope>
    <source>
        <strain evidence="1 2">DSM 9768</strain>
    </source>
</reference>
<dbReference type="Proteomes" id="UP001230005">
    <property type="component" value="Unassembled WGS sequence"/>
</dbReference>